<proteinExistence type="predicted"/>
<accession>A0A0G0VD30</accession>
<evidence type="ECO:0000313" key="2">
    <source>
        <dbReference type="Proteomes" id="UP000034108"/>
    </source>
</evidence>
<feature type="non-terminal residue" evidence="1">
    <location>
        <position position="120"/>
    </location>
</feature>
<gene>
    <name evidence="1" type="ORF">UU49_C0028G0015</name>
</gene>
<organism evidence="1 2">
    <name type="scientific">Candidatus Magasanikbacteria bacterium GW2011_GWC2_41_17</name>
    <dbReference type="NCBI Taxonomy" id="1619048"/>
    <lineage>
        <taxon>Bacteria</taxon>
        <taxon>Candidatus Magasanikiibacteriota</taxon>
    </lineage>
</organism>
<dbReference type="Proteomes" id="UP000034108">
    <property type="component" value="Unassembled WGS sequence"/>
</dbReference>
<dbReference type="AlphaFoldDB" id="A0A0G0VD30"/>
<name>A0A0G0VD30_9BACT</name>
<dbReference type="STRING" id="1619048.UU49_C0028G0015"/>
<sequence length="120" mass="13149">MVMTVFGLFAAQNVSAASTKPAPKYLNITTGNPQVMKNDKFFVSINLSNANKNQKTEIKMDGQVIKTCGVVYTCKGEIGPFADEQIGEHFFSFLITGKNGITTEPWGKFEVVDGDKDQYG</sequence>
<protein>
    <submittedName>
        <fullName evidence="1">Uncharacterized protein</fullName>
    </submittedName>
</protein>
<comment type="caution">
    <text evidence="1">The sequence shown here is derived from an EMBL/GenBank/DDBJ whole genome shotgun (WGS) entry which is preliminary data.</text>
</comment>
<reference evidence="1 2" key="1">
    <citation type="journal article" date="2015" name="Nature">
        <title>rRNA introns, odd ribosomes, and small enigmatic genomes across a large radiation of phyla.</title>
        <authorList>
            <person name="Brown C.T."/>
            <person name="Hug L.A."/>
            <person name="Thomas B.C."/>
            <person name="Sharon I."/>
            <person name="Castelle C.J."/>
            <person name="Singh A."/>
            <person name="Wilkins M.J."/>
            <person name="Williams K.H."/>
            <person name="Banfield J.F."/>
        </authorList>
    </citation>
    <scope>NUCLEOTIDE SEQUENCE [LARGE SCALE GENOMIC DNA]</scope>
</reference>
<dbReference type="EMBL" id="LCAV01000028">
    <property type="protein sequence ID" value="KKR97551.1"/>
    <property type="molecule type" value="Genomic_DNA"/>
</dbReference>
<evidence type="ECO:0000313" key="1">
    <source>
        <dbReference type="EMBL" id="KKR97551.1"/>
    </source>
</evidence>